<dbReference type="InterPro" id="IPR036388">
    <property type="entry name" value="WH-like_DNA-bd_sf"/>
</dbReference>
<dbReference type="Gene3D" id="1.10.10.10">
    <property type="entry name" value="Winged helix-like DNA-binding domain superfamily/Winged helix DNA-binding domain"/>
    <property type="match status" value="1"/>
</dbReference>
<evidence type="ECO:0000256" key="1">
    <source>
        <dbReference type="ARBA" id="ARBA00004123"/>
    </source>
</evidence>
<dbReference type="Pfam" id="PF00447">
    <property type="entry name" value="HSF_DNA-bind"/>
    <property type="match status" value="1"/>
</dbReference>
<dbReference type="EMBL" id="WBMW01000972">
    <property type="protein sequence ID" value="NXC39354.1"/>
    <property type="molecule type" value="Genomic_DNA"/>
</dbReference>
<dbReference type="SMART" id="SM00415">
    <property type="entry name" value="HSF"/>
    <property type="match status" value="1"/>
</dbReference>
<evidence type="ECO:0000256" key="5">
    <source>
        <dbReference type="ARBA" id="ARBA00023163"/>
    </source>
</evidence>
<dbReference type="GO" id="GO:0003700">
    <property type="term" value="F:DNA-binding transcription factor activity"/>
    <property type="evidence" value="ECO:0007669"/>
    <property type="project" value="InterPro"/>
</dbReference>
<keyword evidence="3" id="KW-0805">Transcription regulation</keyword>
<evidence type="ECO:0000256" key="4">
    <source>
        <dbReference type="ARBA" id="ARBA00023125"/>
    </source>
</evidence>
<dbReference type="GO" id="GO:0005634">
    <property type="term" value="C:nucleus"/>
    <property type="evidence" value="ECO:0007669"/>
    <property type="project" value="UniProtKB-SubCell"/>
</dbReference>
<dbReference type="PANTHER" id="PTHR10015">
    <property type="entry name" value="HEAT SHOCK TRANSCRIPTION FACTOR"/>
    <property type="match status" value="1"/>
</dbReference>
<dbReference type="FunFam" id="1.10.10.10:FF:000349">
    <property type="entry name" value="Heat shock transcription factor, Y-linked"/>
    <property type="match status" value="1"/>
</dbReference>
<comment type="subcellular location">
    <subcellularLocation>
        <location evidence="1">Nucleus</location>
    </subcellularLocation>
</comment>
<evidence type="ECO:0000313" key="9">
    <source>
        <dbReference type="EMBL" id="NXC39354.1"/>
    </source>
</evidence>
<keyword evidence="6" id="KW-0539">Nucleus</keyword>
<dbReference type="PANTHER" id="PTHR10015:SF336">
    <property type="entry name" value="HEAT SHOCK TRANSCRIPTION FACTOR, Y-LINKED"/>
    <property type="match status" value="1"/>
</dbReference>
<dbReference type="GO" id="GO:0043565">
    <property type="term" value="F:sequence-specific DNA binding"/>
    <property type="evidence" value="ECO:0007669"/>
    <property type="project" value="InterPro"/>
</dbReference>
<evidence type="ECO:0000256" key="3">
    <source>
        <dbReference type="ARBA" id="ARBA00023015"/>
    </source>
</evidence>
<feature type="non-terminal residue" evidence="9">
    <location>
        <position position="225"/>
    </location>
</feature>
<evidence type="ECO:0000256" key="7">
    <source>
        <dbReference type="RuleBase" id="RU004020"/>
    </source>
</evidence>
<dbReference type="SUPFAM" id="SSF46785">
    <property type="entry name" value="Winged helix' DNA-binding domain"/>
    <property type="match status" value="1"/>
</dbReference>
<feature type="non-terminal residue" evidence="9">
    <location>
        <position position="1"/>
    </location>
</feature>
<protein>
    <submittedName>
        <fullName evidence="9">HSFY1 protein</fullName>
    </submittedName>
</protein>
<dbReference type="InterPro" id="IPR036390">
    <property type="entry name" value="WH_DNA-bd_sf"/>
</dbReference>
<keyword evidence="4" id="KW-0238">DNA-binding</keyword>
<comment type="caution">
    <text evidence="9">The sequence shown here is derived from an EMBL/GenBank/DDBJ whole genome shotgun (WGS) entry which is preliminary data.</text>
</comment>
<dbReference type="Proteomes" id="UP000613066">
    <property type="component" value="Unassembled WGS sequence"/>
</dbReference>
<keyword evidence="10" id="KW-1185">Reference proteome</keyword>
<accession>A0A851NHH1</accession>
<dbReference type="OrthoDB" id="6418155at2759"/>
<evidence type="ECO:0000259" key="8">
    <source>
        <dbReference type="SMART" id="SM00415"/>
    </source>
</evidence>
<sequence>ETSSVSALNTDSAVSASSVPQVCDRTVAQDAALGSMKESNTSQGSCEEPPAKRVRLNLSEKSSGEANDLSSCSFLKKLWEIVGSDRFQSIWWGDDGNSVVIEEMFFKTEVLARRGPLQSFEIDSMKTFIRQLHLHRFFNIQGDLPRSASHGKFLADKAAVSTFSKLLYYHNPYFKRDYPYLLRRFKRSAGMKKRVPVVFPLDLDLKEGHVRRSPVKTRSGPAASM</sequence>
<keyword evidence="5" id="KW-0804">Transcription</keyword>
<proteinExistence type="inferred from homology"/>
<gene>
    <name evidence="9" type="primary">Hsfy1_2</name>
    <name evidence="9" type="ORF">PENPIL_R03101</name>
</gene>
<dbReference type="AlphaFoldDB" id="A0A851NHH1"/>
<dbReference type="InterPro" id="IPR000232">
    <property type="entry name" value="HSF_DNA-bd"/>
</dbReference>
<organism evidence="9 10">
    <name type="scientific">Penelope pileata</name>
    <dbReference type="NCBI Taxonomy" id="1118817"/>
    <lineage>
        <taxon>Eukaryota</taxon>
        <taxon>Metazoa</taxon>
        <taxon>Chordata</taxon>
        <taxon>Craniata</taxon>
        <taxon>Vertebrata</taxon>
        <taxon>Euteleostomi</taxon>
        <taxon>Archelosauria</taxon>
        <taxon>Archosauria</taxon>
        <taxon>Dinosauria</taxon>
        <taxon>Saurischia</taxon>
        <taxon>Theropoda</taxon>
        <taxon>Coelurosauria</taxon>
        <taxon>Aves</taxon>
        <taxon>Neognathae</taxon>
        <taxon>Galloanserae</taxon>
        <taxon>Galliformes</taxon>
        <taxon>Cracidae</taxon>
        <taxon>Penelope</taxon>
    </lineage>
</organism>
<reference evidence="9" key="1">
    <citation type="submission" date="2019-09" db="EMBL/GenBank/DDBJ databases">
        <title>Bird 10,000 Genomes (B10K) Project - Family phase.</title>
        <authorList>
            <person name="Zhang G."/>
        </authorList>
    </citation>
    <scope>NUCLEOTIDE SEQUENCE</scope>
    <source>
        <strain evidence="9">B10K-DU-001-08</strain>
        <tissue evidence="9">Muscle</tissue>
    </source>
</reference>
<comment type="similarity">
    <text evidence="2 7">Belongs to the HSF family.</text>
</comment>
<evidence type="ECO:0000313" key="10">
    <source>
        <dbReference type="Proteomes" id="UP000613066"/>
    </source>
</evidence>
<feature type="domain" description="HSF-type DNA-binding" evidence="8">
    <location>
        <begin position="70"/>
        <end position="188"/>
    </location>
</feature>
<evidence type="ECO:0000256" key="2">
    <source>
        <dbReference type="ARBA" id="ARBA00006403"/>
    </source>
</evidence>
<evidence type="ECO:0000256" key="6">
    <source>
        <dbReference type="ARBA" id="ARBA00023242"/>
    </source>
</evidence>
<name>A0A851NHH1_9GALL</name>